<keyword evidence="5 7" id="KW-0472">Membrane</keyword>
<dbReference type="EMBL" id="JAHXEI010000002">
    <property type="protein sequence ID" value="MCB4880104.1"/>
    <property type="molecule type" value="Genomic_DNA"/>
</dbReference>
<feature type="region of interest" description="Disordered" evidence="6">
    <location>
        <begin position="1"/>
        <end position="38"/>
    </location>
</feature>
<dbReference type="PANTHER" id="PTHR38459:SF1">
    <property type="entry name" value="PROPHAGE BACTOPRENOL-LINKED GLUCOSE TRANSLOCASE HOMOLOG"/>
    <property type="match status" value="1"/>
</dbReference>
<feature type="domain" description="GtrA/DPMS transmembrane" evidence="8">
    <location>
        <begin position="44"/>
        <end position="157"/>
    </location>
</feature>
<dbReference type="InterPro" id="IPR051401">
    <property type="entry name" value="GtrA_CellWall_Glycosyl"/>
</dbReference>
<evidence type="ECO:0000256" key="7">
    <source>
        <dbReference type="SAM" id="Phobius"/>
    </source>
</evidence>
<gene>
    <name evidence="9" type="ORF">KZP06_05085</name>
</gene>
<evidence type="ECO:0000256" key="1">
    <source>
        <dbReference type="ARBA" id="ARBA00004141"/>
    </source>
</evidence>
<dbReference type="PANTHER" id="PTHR38459">
    <property type="entry name" value="PROPHAGE BACTOPRENOL-LINKED GLUCOSE TRANSLOCASE HOMOLOG"/>
    <property type="match status" value="1"/>
</dbReference>
<proteinExistence type="inferred from homology"/>
<sequence length="158" mass="17395">MIRWGGVDMSDGTGRQAMAAQSGTSDNPKSSNQESSKKPKTLGKYLLVSATQTIVEFGSFTLLHVLSVPSAIANGVAIVLSASYNFLMNRNVTFKSSSNFGRSVALFMLLWVWNYLFGSIMLAWLPSAFGWNAVLVKFLTMACQFAWGYPLCKEVIFR</sequence>
<evidence type="ECO:0000256" key="4">
    <source>
        <dbReference type="ARBA" id="ARBA00022989"/>
    </source>
</evidence>
<dbReference type="AlphaFoldDB" id="A0AAW4TSP1"/>
<dbReference type="Proteomes" id="UP001197735">
    <property type="component" value="Unassembled WGS sequence"/>
</dbReference>
<evidence type="ECO:0000313" key="9">
    <source>
        <dbReference type="EMBL" id="MCB4880104.1"/>
    </source>
</evidence>
<reference evidence="9" key="1">
    <citation type="submission" date="2021-07" db="EMBL/GenBank/DDBJ databases">
        <title>Xylan utilisation by Bifidobacterium pseudocatenulatum.</title>
        <authorList>
            <person name="Watanabe Y."/>
        </authorList>
    </citation>
    <scope>NUCLEOTIDE SEQUENCE</scope>
    <source>
        <strain evidence="9">YIT12824</strain>
    </source>
</reference>
<dbReference type="GO" id="GO:0000271">
    <property type="term" value="P:polysaccharide biosynthetic process"/>
    <property type="evidence" value="ECO:0007669"/>
    <property type="project" value="InterPro"/>
</dbReference>
<dbReference type="GO" id="GO:0005886">
    <property type="term" value="C:plasma membrane"/>
    <property type="evidence" value="ECO:0007669"/>
    <property type="project" value="TreeGrafter"/>
</dbReference>
<evidence type="ECO:0000259" key="8">
    <source>
        <dbReference type="Pfam" id="PF04138"/>
    </source>
</evidence>
<evidence type="ECO:0000256" key="5">
    <source>
        <dbReference type="ARBA" id="ARBA00023136"/>
    </source>
</evidence>
<feature type="compositionally biased region" description="Polar residues" evidence="6">
    <location>
        <begin position="19"/>
        <end position="34"/>
    </location>
</feature>
<feature type="transmembrane region" description="Helical" evidence="7">
    <location>
        <begin position="131"/>
        <end position="152"/>
    </location>
</feature>
<protein>
    <submittedName>
        <fullName evidence="9">GtrA family protein</fullName>
    </submittedName>
</protein>
<feature type="transmembrane region" description="Helical" evidence="7">
    <location>
        <begin position="71"/>
        <end position="88"/>
    </location>
</feature>
<dbReference type="InterPro" id="IPR007267">
    <property type="entry name" value="GtrA_DPMS_TM"/>
</dbReference>
<evidence type="ECO:0000256" key="6">
    <source>
        <dbReference type="SAM" id="MobiDB-lite"/>
    </source>
</evidence>
<comment type="similarity">
    <text evidence="2">Belongs to the GtrA family.</text>
</comment>
<evidence type="ECO:0000313" key="10">
    <source>
        <dbReference type="Proteomes" id="UP001197735"/>
    </source>
</evidence>
<dbReference type="Pfam" id="PF04138">
    <property type="entry name" value="GtrA_DPMS_TM"/>
    <property type="match status" value="1"/>
</dbReference>
<evidence type="ECO:0000256" key="3">
    <source>
        <dbReference type="ARBA" id="ARBA00022692"/>
    </source>
</evidence>
<keyword evidence="4 7" id="KW-1133">Transmembrane helix</keyword>
<name>A0AAW4TSP1_BIFPS</name>
<keyword evidence="3 7" id="KW-0812">Transmembrane</keyword>
<accession>A0AAW4TSP1</accession>
<evidence type="ECO:0000256" key="2">
    <source>
        <dbReference type="ARBA" id="ARBA00009399"/>
    </source>
</evidence>
<feature type="transmembrane region" description="Helical" evidence="7">
    <location>
        <begin position="100"/>
        <end position="125"/>
    </location>
</feature>
<organism evidence="9 10">
    <name type="scientific">Bifidobacterium pseudocatenulatum</name>
    <dbReference type="NCBI Taxonomy" id="28026"/>
    <lineage>
        <taxon>Bacteria</taxon>
        <taxon>Bacillati</taxon>
        <taxon>Actinomycetota</taxon>
        <taxon>Actinomycetes</taxon>
        <taxon>Bifidobacteriales</taxon>
        <taxon>Bifidobacteriaceae</taxon>
        <taxon>Bifidobacterium</taxon>
    </lineage>
</organism>
<comment type="caution">
    <text evidence="9">The sequence shown here is derived from an EMBL/GenBank/DDBJ whole genome shotgun (WGS) entry which is preliminary data.</text>
</comment>
<comment type="subcellular location">
    <subcellularLocation>
        <location evidence="1">Membrane</location>
        <topology evidence="1">Multi-pass membrane protein</topology>
    </subcellularLocation>
</comment>